<comment type="caution">
    <text evidence="3">The sequence shown here is derived from an EMBL/GenBank/DDBJ whole genome shotgun (WGS) entry which is preliminary data.</text>
</comment>
<dbReference type="InterPro" id="IPR043128">
    <property type="entry name" value="Rev_trsase/Diguanyl_cyclase"/>
</dbReference>
<accession>A0A3N0IXN6</accession>
<reference evidence="3" key="3">
    <citation type="journal article" date="2019" name="Microbiol. Resour. Announc.">
        <title>Draft Genome Sequences of Type Strains of Gordonibacter faecihominis, Paraeggerthella hongkongensis, Parvibacter caecicola,Slackia equolifaciens, Slackia faecicanis, and Slackia isoflavoniconvertens.</title>
        <authorList>
            <person name="Danylec N."/>
            <person name="Stoll D.A."/>
            <person name="Dotsch A."/>
            <person name="Huch M."/>
        </authorList>
    </citation>
    <scope>NUCLEOTIDE SEQUENCE</scope>
    <source>
        <strain evidence="3">DSM 16107</strain>
    </source>
</reference>
<dbReference type="GO" id="GO:0052621">
    <property type="term" value="F:diguanylate cyclase activity"/>
    <property type="evidence" value="ECO:0007669"/>
    <property type="project" value="TreeGrafter"/>
</dbReference>
<evidence type="ECO:0000313" key="2">
    <source>
        <dbReference type="EMBL" id="RDB70716.1"/>
    </source>
</evidence>
<dbReference type="SUPFAM" id="SSF55781">
    <property type="entry name" value="GAF domain-like"/>
    <property type="match status" value="1"/>
</dbReference>
<dbReference type="InterPro" id="IPR029787">
    <property type="entry name" value="Nucleotide_cyclase"/>
</dbReference>
<evidence type="ECO:0000313" key="3">
    <source>
        <dbReference type="EMBL" id="RNM41476.1"/>
    </source>
</evidence>
<feature type="domain" description="GGDEF" evidence="1">
    <location>
        <begin position="316"/>
        <end position="441"/>
    </location>
</feature>
<dbReference type="EMBL" id="PPTT01000004">
    <property type="protein sequence ID" value="RDB70716.1"/>
    <property type="molecule type" value="Genomic_DNA"/>
</dbReference>
<dbReference type="NCBIfam" id="TIGR00254">
    <property type="entry name" value="GGDEF"/>
    <property type="match status" value="1"/>
</dbReference>
<organism evidence="3 5">
    <name type="scientific">Eggerthella sinensis</name>
    <dbReference type="NCBI Taxonomy" id="242230"/>
    <lineage>
        <taxon>Bacteria</taxon>
        <taxon>Bacillati</taxon>
        <taxon>Actinomycetota</taxon>
        <taxon>Coriobacteriia</taxon>
        <taxon>Eggerthellales</taxon>
        <taxon>Eggerthellaceae</taxon>
        <taxon>Eggerthella</taxon>
    </lineage>
</organism>
<dbReference type="Proteomes" id="UP000253817">
    <property type="component" value="Unassembled WGS sequence"/>
</dbReference>
<gene>
    <name evidence="2" type="ORF">C1876_03120</name>
    <name evidence="3" type="ORF">DMP09_09380</name>
</gene>
<dbReference type="AlphaFoldDB" id="A0A3N0IXN6"/>
<protein>
    <submittedName>
        <fullName evidence="3">Sensor domain-containing diguanylate cyclase</fullName>
    </submittedName>
</protein>
<dbReference type="Pfam" id="PF00990">
    <property type="entry name" value="GGDEF"/>
    <property type="match status" value="1"/>
</dbReference>
<evidence type="ECO:0000313" key="4">
    <source>
        <dbReference type="Proteomes" id="UP000253817"/>
    </source>
</evidence>
<dbReference type="Pfam" id="PF01590">
    <property type="entry name" value="GAF"/>
    <property type="match status" value="1"/>
</dbReference>
<dbReference type="PANTHER" id="PTHR45138:SF9">
    <property type="entry name" value="DIGUANYLATE CYCLASE DGCM-RELATED"/>
    <property type="match status" value="1"/>
</dbReference>
<dbReference type="InterPro" id="IPR050469">
    <property type="entry name" value="Diguanylate_Cyclase"/>
</dbReference>
<sequence length="585" mass="66375">MTDRQDDVSNLIYLADTDTYELLYLNHSARTHFGVGADLAGRRCYDVLQQRDDPCPFCTNHLLKQDQNYVWEHTNPVTGHHYLLNDQLVEWEGRLVRMEVAFDVTDSKEESVRFRNLYRTEQAVLNCAQKLYRETDLDEATNHMLELLGEQLSADRTYIFILHGTMFRNTHEWCAPGISSEIDELQEVGMEPFRRWIGLFDRDECVVIENLALLEGSIPAEEFEMLAAQNITSLVAAPLERDGKLVGVLGIDNPPAELIRDIASPLRTLCYFYLTTMQRIEDEERLRELSFHDGLTGLFNRNRYIDDTEALKRGASQLGVVFLDINGMKEINDYRGHAMGDRILQECADTLRAVLGERAQLYRIGGDEFVALAPSIEEDAFDALVDALQQAFARNPLCKMAIGAQWLEHPEDVSGMLFEADEAMYRDKRQFYRQRVYGSKIATPGPLSEASATLDDAEDEMAKACGTFMDALQVGIAKHVLDDRLSVTWANVRYYELARSIERADDAPLRPGSAGHARLLSLAREAFAHGDAEFSHLIETRQEGGAPQWIRLIGTFSDEMEDGFPVMHTLYVDITRMQVPPADQA</sequence>
<dbReference type="OrthoDB" id="23692at2"/>
<dbReference type="SMART" id="SM00267">
    <property type="entry name" value="GGDEF"/>
    <property type="match status" value="1"/>
</dbReference>
<dbReference type="InterPro" id="IPR003018">
    <property type="entry name" value="GAF"/>
</dbReference>
<name>A0A3N0IXN6_9ACTN</name>
<reference evidence="5" key="2">
    <citation type="submission" date="2018-05" db="EMBL/GenBank/DDBJ databases">
        <title>Genome Sequencing of selected type strains of the family Eggerthellaceae.</title>
        <authorList>
            <person name="Danylec N."/>
            <person name="Stoll D.A."/>
            <person name="Doetsch A."/>
            <person name="Huch M."/>
        </authorList>
    </citation>
    <scope>NUCLEOTIDE SEQUENCE [LARGE SCALE GENOMIC DNA]</scope>
    <source>
        <strain evidence="5">DSM 16107</strain>
    </source>
</reference>
<dbReference type="EMBL" id="QICC01000035">
    <property type="protein sequence ID" value="RNM41476.1"/>
    <property type="molecule type" value="Genomic_DNA"/>
</dbReference>
<dbReference type="Gene3D" id="3.30.450.40">
    <property type="match status" value="1"/>
</dbReference>
<evidence type="ECO:0000259" key="1">
    <source>
        <dbReference type="PROSITE" id="PS50887"/>
    </source>
</evidence>
<reference evidence="2 4" key="1">
    <citation type="journal article" date="2018" name="Elife">
        <title>Discovery and characterization of a prevalent human gut bacterial enzyme sufficient for the inactivation of a family of plant toxins.</title>
        <authorList>
            <person name="Koppel N."/>
            <person name="Bisanz J.E."/>
            <person name="Pandelia M.E."/>
            <person name="Turnbaugh P.J."/>
            <person name="Balskus E.P."/>
        </authorList>
    </citation>
    <scope>NUCLEOTIDE SEQUENCE [LARGE SCALE GENOMIC DNA]</scope>
    <source>
        <strain evidence="2 4">DSM 16107</strain>
    </source>
</reference>
<proteinExistence type="predicted"/>
<dbReference type="SUPFAM" id="SSF55073">
    <property type="entry name" value="Nucleotide cyclase"/>
    <property type="match status" value="1"/>
</dbReference>
<dbReference type="InterPro" id="IPR000160">
    <property type="entry name" value="GGDEF_dom"/>
</dbReference>
<evidence type="ECO:0000313" key="5">
    <source>
        <dbReference type="Proteomes" id="UP000270112"/>
    </source>
</evidence>
<keyword evidence="4" id="KW-1185">Reference proteome</keyword>
<dbReference type="RefSeq" id="WP_114545266.1">
    <property type="nucleotide sequence ID" value="NZ_PPTT01000004.1"/>
</dbReference>
<dbReference type="PANTHER" id="PTHR45138">
    <property type="entry name" value="REGULATORY COMPONENTS OF SENSORY TRANSDUCTION SYSTEM"/>
    <property type="match status" value="1"/>
</dbReference>
<dbReference type="Proteomes" id="UP000270112">
    <property type="component" value="Unassembled WGS sequence"/>
</dbReference>
<dbReference type="InterPro" id="IPR029016">
    <property type="entry name" value="GAF-like_dom_sf"/>
</dbReference>
<dbReference type="CDD" id="cd01949">
    <property type="entry name" value="GGDEF"/>
    <property type="match status" value="1"/>
</dbReference>
<dbReference type="Gene3D" id="3.30.70.270">
    <property type="match status" value="1"/>
</dbReference>
<dbReference type="PROSITE" id="PS50887">
    <property type="entry name" value="GGDEF"/>
    <property type="match status" value="1"/>
</dbReference>